<dbReference type="GO" id="GO:0006683">
    <property type="term" value="P:galactosylceramide catabolic process"/>
    <property type="evidence" value="ECO:0007669"/>
    <property type="project" value="InterPro"/>
</dbReference>
<dbReference type="GO" id="GO:0004336">
    <property type="term" value="F:galactosylceramidase activity"/>
    <property type="evidence" value="ECO:0007669"/>
    <property type="project" value="UniProtKB-EC"/>
</dbReference>
<keyword evidence="10" id="KW-0326">Glycosidase</keyword>
<comment type="similarity">
    <text evidence="1">Belongs to the glycosyl hydrolase 59 family.</text>
</comment>
<sequence>MRWFFLTGFVVFVCWRQYSNVTRIKENVYIIDSEAVGQFFDGYGAVSGGGATSKLMYTYLRSASERQRIMEILFNKEHGLQMLKVEMGGDDQSTEGTEASHWSERDEIPSARSYEFQLIREARLVNPDLPICVLPWSFPHWLGRTPYDNENLTALYVVEWLRIARFELNVEIYCVGGWNERNFSESYYRSLRETMDDNGFEKVKIVAGEGFQMNEQYDRLLDPKFINDYDIIGAHYPGGKIPGKVQKSGKTLWASEDFSTSNLENGHNCMARVMNWNYVHGNITGMLVWHLMSAFYRHLPWWRCGLSYLTSSEFRTEASFAALQYVTGNVKRGWKMLRHGGGSGKLEGGGTYVGYSDGKSLTVVFETMSYEKSLCEYSNPDPFIVSPSQIVRFKLQGMFSCLKHLHLSINYEPSKKIKVLDGIVEFELEKDSIGVLTSLPSYVPEEHVIKFENVPDHYYDDFEDYTKGEEPRYWIPQKGSWVVENGVAVQKVLKQPICWCLGEVESPFAVMEFKNARHSIKTKIGIPRGSTALRPFLGVRSDCGGCDFPRLNCSGIFAEIEFQKGRGHVFSHLVNRKPVGSFDLGFVPQPDTFYNFQLILKHRQVVVKFHKETFKFKLDTETLAKGPFLVIGSSEFGYSVWDDISVR</sequence>
<keyword evidence="9" id="KW-0325">Glycoprotein</keyword>
<evidence type="ECO:0000256" key="8">
    <source>
        <dbReference type="ARBA" id="ARBA00023157"/>
    </source>
</evidence>
<evidence type="ECO:0000313" key="17">
    <source>
        <dbReference type="EMBL" id="CAD6188628.1"/>
    </source>
</evidence>
<dbReference type="PANTHER" id="PTHR15172:SF1">
    <property type="entry name" value="GALACTOCEREBROSIDASE"/>
    <property type="match status" value="1"/>
</dbReference>
<gene>
    <name evidence="17" type="ORF">CAUJ_LOCUS4547</name>
</gene>
<feature type="domain" description="Glycosyl hydrolase family 59 C-terminal lectin" evidence="16">
    <location>
        <begin position="490"/>
        <end position="646"/>
    </location>
</feature>
<comment type="caution">
    <text evidence="17">The sequence shown here is derived from an EMBL/GenBank/DDBJ whole genome shotgun (WGS) entry which is preliminary data.</text>
</comment>
<dbReference type="InterPro" id="IPR013785">
    <property type="entry name" value="Aldolase_TIM"/>
</dbReference>
<evidence type="ECO:0000256" key="12">
    <source>
        <dbReference type="PIRSR" id="PIRSR601286-50"/>
    </source>
</evidence>
<evidence type="ECO:0000259" key="16">
    <source>
        <dbReference type="Pfam" id="PF21708"/>
    </source>
</evidence>
<dbReference type="InterPro" id="IPR049162">
    <property type="entry name" value="GH59_C"/>
</dbReference>
<dbReference type="InterPro" id="IPR017853">
    <property type="entry name" value="GH"/>
</dbReference>
<dbReference type="Gene3D" id="3.20.20.80">
    <property type="entry name" value="Glycosidases"/>
    <property type="match status" value="1"/>
</dbReference>
<dbReference type="InterPro" id="IPR001286">
    <property type="entry name" value="Glyco_hydro_59"/>
</dbReference>
<keyword evidence="4" id="KW-0378">Hydrolase</keyword>
<dbReference type="PANTHER" id="PTHR15172">
    <property type="entry name" value="GALACTOCEREBROSIDASE"/>
    <property type="match status" value="1"/>
</dbReference>
<reference evidence="17" key="1">
    <citation type="submission" date="2020-10" db="EMBL/GenBank/DDBJ databases">
        <authorList>
            <person name="Kikuchi T."/>
        </authorList>
    </citation>
    <scope>NUCLEOTIDE SEQUENCE</scope>
    <source>
        <strain evidence="17">NKZ352</strain>
    </source>
</reference>
<feature type="active site" description="Nucleophile" evidence="12">
    <location>
        <position position="256"/>
    </location>
</feature>
<keyword evidence="6" id="KW-0442">Lipid degradation</keyword>
<evidence type="ECO:0000256" key="11">
    <source>
        <dbReference type="ARBA" id="ARBA00033098"/>
    </source>
</evidence>
<keyword evidence="7" id="KW-0443">Lipid metabolism</keyword>
<evidence type="ECO:0000256" key="10">
    <source>
        <dbReference type="ARBA" id="ARBA00023295"/>
    </source>
</evidence>
<feature type="chain" id="PRO_5035905040" description="galactosylceramidase" evidence="13">
    <location>
        <begin position="22"/>
        <end position="647"/>
    </location>
</feature>
<evidence type="ECO:0000256" key="13">
    <source>
        <dbReference type="SAM" id="SignalP"/>
    </source>
</evidence>
<dbReference type="Proteomes" id="UP000835052">
    <property type="component" value="Unassembled WGS sequence"/>
</dbReference>
<evidence type="ECO:0000259" key="14">
    <source>
        <dbReference type="Pfam" id="PF02057"/>
    </source>
</evidence>
<dbReference type="EC" id="3.2.1.46" evidence="2"/>
<dbReference type="AlphaFoldDB" id="A0A8S1H1R5"/>
<keyword evidence="3 13" id="KW-0732">Signal</keyword>
<proteinExistence type="inferred from homology"/>
<feature type="signal peptide" evidence="13">
    <location>
        <begin position="1"/>
        <end position="21"/>
    </location>
</feature>
<dbReference type="Gene3D" id="3.20.20.70">
    <property type="entry name" value="Aldolase class I"/>
    <property type="match status" value="1"/>
</dbReference>
<protein>
    <recommendedName>
        <fullName evidence="2">galactosylceramidase</fullName>
        <ecNumber evidence="2">3.2.1.46</ecNumber>
    </recommendedName>
    <alternativeName>
        <fullName evidence="11">Galactosylceramidase</fullName>
    </alternativeName>
</protein>
<organism evidence="17 18">
    <name type="scientific">Caenorhabditis auriculariae</name>
    <dbReference type="NCBI Taxonomy" id="2777116"/>
    <lineage>
        <taxon>Eukaryota</taxon>
        <taxon>Metazoa</taxon>
        <taxon>Ecdysozoa</taxon>
        <taxon>Nematoda</taxon>
        <taxon>Chromadorea</taxon>
        <taxon>Rhabditida</taxon>
        <taxon>Rhabditina</taxon>
        <taxon>Rhabditomorpha</taxon>
        <taxon>Rhabditoidea</taxon>
        <taxon>Rhabditidae</taxon>
        <taxon>Peloderinae</taxon>
        <taxon>Caenorhabditis</taxon>
    </lineage>
</organism>
<dbReference type="PRINTS" id="PR00850">
    <property type="entry name" value="GLHYDRLASE59"/>
</dbReference>
<name>A0A8S1H1R5_9PELO</name>
<dbReference type="InterPro" id="IPR049161">
    <property type="entry name" value="GH59_cat"/>
</dbReference>
<dbReference type="Pfam" id="PF21708">
    <property type="entry name" value="Glyco_hydro_59_C"/>
    <property type="match status" value="1"/>
</dbReference>
<evidence type="ECO:0000256" key="4">
    <source>
        <dbReference type="ARBA" id="ARBA00022801"/>
    </source>
</evidence>
<dbReference type="Pfam" id="PF02057">
    <property type="entry name" value="Glyco_hydro_59"/>
    <property type="match status" value="1"/>
</dbReference>
<dbReference type="EMBL" id="CAJGYM010000008">
    <property type="protein sequence ID" value="CAD6188628.1"/>
    <property type="molecule type" value="Genomic_DNA"/>
</dbReference>
<dbReference type="GO" id="GO:0005764">
    <property type="term" value="C:lysosome"/>
    <property type="evidence" value="ECO:0007669"/>
    <property type="project" value="TreeGrafter"/>
</dbReference>
<evidence type="ECO:0000256" key="3">
    <source>
        <dbReference type="ARBA" id="ARBA00022729"/>
    </source>
</evidence>
<dbReference type="Pfam" id="PF17387">
    <property type="entry name" value="Glyco_hydro_59M"/>
    <property type="match status" value="1"/>
</dbReference>
<evidence type="ECO:0000256" key="9">
    <source>
        <dbReference type="ARBA" id="ARBA00023180"/>
    </source>
</evidence>
<dbReference type="InterPro" id="IPR035394">
    <property type="entry name" value="Glyco_hydro_59_dom"/>
</dbReference>
<feature type="active site" description="Proton donor/acceptor" evidence="12">
    <location>
        <position position="180"/>
    </location>
</feature>
<dbReference type="OrthoDB" id="440760at2759"/>
<dbReference type="Gene3D" id="2.60.120.560">
    <property type="entry name" value="Exo-inulinase, domain 1"/>
    <property type="match status" value="1"/>
</dbReference>
<evidence type="ECO:0000313" key="18">
    <source>
        <dbReference type="Proteomes" id="UP000835052"/>
    </source>
</evidence>
<evidence type="ECO:0000259" key="15">
    <source>
        <dbReference type="Pfam" id="PF17387"/>
    </source>
</evidence>
<keyword evidence="18" id="KW-1185">Reference proteome</keyword>
<keyword evidence="5" id="KW-0746">Sphingolipid metabolism</keyword>
<dbReference type="GO" id="GO:0016020">
    <property type="term" value="C:membrane"/>
    <property type="evidence" value="ECO:0007669"/>
    <property type="project" value="GOC"/>
</dbReference>
<evidence type="ECO:0000256" key="2">
    <source>
        <dbReference type="ARBA" id="ARBA00012657"/>
    </source>
</evidence>
<evidence type="ECO:0000256" key="5">
    <source>
        <dbReference type="ARBA" id="ARBA00022919"/>
    </source>
</evidence>
<evidence type="ECO:0000256" key="7">
    <source>
        <dbReference type="ARBA" id="ARBA00023098"/>
    </source>
</evidence>
<evidence type="ECO:0000256" key="1">
    <source>
        <dbReference type="ARBA" id="ARBA00005637"/>
    </source>
</evidence>
<keyword evidence="8" id="KW-1015">Disulfide bond</keyword>
<feature type="domain" description="Glycosyl hydrolase family 59 catalytic" evidence="14">
    <location>
        <begin position="40"/>
        <end position="306"/>
    </location>
</feature>
<evidence type="ECO:0000256" key="6">
    <source>
        <dbReference type="ARBA" id="ARBA00022963"/>
    </source>
</evidence>
<feature type="domain" description="Glycosyl hydrolase family 59 central" evidence="15">
    <location>
        <begin position="342"/>
        <end position="439"/>
    </location>
</feature>
<dbReference type="SUPFAM" id="SSF51445">
    <property type="entry name" value="(Trans)glycosidases"/>
    <property type="match status" value="1"/>
</dbReference>
<accession>A0A8S1H1R5</accession>